<evidence type="ECO:0000313" key="1">
    <source>
        <dbReference type="EMBL" id="GAH55641.1"/>
    </source>
</evidence>
<comment type="caution">
    <text evidence="1">The sequence shown here is derived from an EMBL/GenBank/DDBJ whole genome shotgun (WGS) entry which is preliminary data.</text>
</comment>
<feature type="non-terminal residue" evidence="1">
    <location>
        <position position="1"/>
    </location>
</feature>
<dbReference type="EMBL" id="BARU01018367">
    <property type="protein sequence ID" value="GAH55641.1"/>
    <property type="molecule type" value="Genomic_DNA"/>
</dbReference>
<sequence>LMKIREHFKNNPKKAKDIEKKFEGRMPIYINDWLERAEKYRIADGTN</sequence>
<dbReference type="AlphaFoldDB" id="X1GCM7"/>
<accession>X1GCM7</accession>
<name>X1GCM7_9ZZZZ</name>
<organism evidence="1">
    <name type="scientific">marine sediment metagenome</name>
    <dbReference type="NCBI Taxonomy" id="412755"/>
    <lineage>
        <taxon>unclassified sequences</taxon>
        <taxon>metagenomes</taxon>
        <taxon>ecological metagenomes</taxon>
    </lineage>
</organism>
<reference evidence="1" key="1">
    <citation type="journal article" date="2014" name="Front. Microbiol.">
        <title>High frequency of phylogenetically diverse reductive dehalogenase-homologous genes in deep subseafloor sedimentary metagenomes.</title>
        <authorList>
            <person name="Kawai M."/>
            <person name="Futagami T."/>
            <person name="Toyoda A."/>
            <person name="Takaki Y."/>
            <person name="Nishi S."/>
            <person name="Hori S."/>
            <person name="Arai W."/>
            <person name="Tsubouchi T."/>
            <person name="Morono Y."/>
            <person name="Uchiyama I."/>
            <person name="Ito T."/>
            <person name="Fujiyama A."/>
            <person name="Inagaki F."/>
            <person name="Takami H."/>
        </authorList>
    </citation>
    <scope>NUCLEOTIDE SEQUENCE</scope>
    <source>
        <strain evidence="1">Expedition CK06-06</strain>
    </source>
</reference>
<proteinExistence type="predicted"/>
<protein>
    <submittedName>
        <fullName evidence="1">Uncharacterized protein</fullName>
    </submittedName>
</protein>
<gene>
    <name evidence="1" type="ORF">S03H2_30362</name>
</gene>